<keyword evidence="5 9" id="KW-0812">Transmembrane</keyword>
<evidence type="ECO:0000256" key="5">
    <source>
        <dbReference type="ARBA" id="ARBA00022692"/>
    </source>
</evidence>
<name>A0A4R2Q642_9PSEU</name>
<evidence type="ECO:0000256" key="9">
    <source>
        <dbReference type="SAM" id="Phobius"/>
    </source>
</evidence>
<evidence type="ECO:0000313" key="12">
    <source>
        <dbReference type="Proteomes" id="UP000294911"/>
    </source>
</evidence>
<evidence type="ECO:0000256" key="7">
    <source>
        <dbReference type="ARBA" id="ARBA00023136"/>
    </source>
</evidence>
<feature type="transmembrane region" description="Helical" evidence="9">
    <location>
        <begin position="93"/>
        <end position="116"/>
    </location>
</feature>
<keyword evidence="3" id="KW-1003">Cell membrane</keyword>
<keyword evidence="2" id="KW-0813">Transport</keyword>
<dbReference type="InterPro" id="IPR055348">
    <property type="entry name" value="DctQ"/>
</dbReference>
<evidence type="ECO:0000256" key="8">
    <source>
        <dbReference type="ARBA" id="ARBA00038436"/>
    </source>
</evidence>
<comment type="subcellular location">
    <subcellularLocation>
        <location evidence="1">Cell inner membrane</location>
        <topology evidence="1">Multi-pass membrane protein</topology>
    </subcellularLocation>
</comment>
<dbReference type="InterPro" id="IPR007387">
    <property type="entry name" value="TRAP_DctQ"/>
</dbReference>
<evidence type="ECO:0000256" key="3">
    <source>
        <dbReference type="ARBA" id="ARBA00022475"/>
    </source>
</evidence>
<keyword evidence="4" id="KW-0997">Cell inner membrane</keyword>
<gene>
    <name evidence="11" type="ORF">EV191_12248</name>
</gene>
<keyword evidence="7 9" id="KW-0472">Membrane</keyword>
<dbReference type="AlphaFoldDB" id="A0A4R2Q642"/>
<reference evidence="11 12" key="1">
    <citation type="submission" date="2019-03" db="EMBL/GenBank/DDBJ databases">
        <title>Genomic Encyclopedia of Type Strains, Phase IV (KMG-IV): sequencing the most valuable type-strain genomes for metagenomic binning, comparative biology and taxonomic classification.</title>
        <authorList>
            <person name="Goeker M."/>
        </authorList>
    </citation>
    <scope>NUCLEOTIDE SEQUENCE [LARGE SCALE GENOMIC DNA]</scope>
    <source>
        <strain evidence="11 12">DSM 45765</strain>
    </source>
</reference>
<evidence type="ECO:0000256" key="4">
    <source>
        <dbReference type="ARBA" id="ARBA00022519"/>
    </source>
</evidence>
<protein>
    <submittedName>
        <fullName evidence="11">TRAP-type C4-dicarboxylate transport system permease small subunit</fullName>
    </submittedName>
</protein>
<evidence type="ECO:0000313" key="11">
    <source>
        <dbReference type="EMBL" id="TCP43434.1"/>
    </source>
</evidence>
<keyword evidence="6 9" id="KW-1133">Transmembrane helix</keyword>
<accession>A0A4R2Q642</accession>
<proteinExistence type="inferred from homology"/>
<comment type="caution">
    <text evidence="11">The sequence shown here is derived from an EMBL/GenBank/DDBJ whole genome shotgun (WGS) entry which is preliminary data.</text>
</comment>
<dbReference type="RefSeq" id="WP_132880753.1">
    <property type="nucleotide sequence ID" value="NZ_SLXQ01000022.1"/>
</dbReference>
<keyword evidence="12" id="KW-1185">Reference proteome</keyword>
<evidence type="ECO:0000256" key="1">
    <source>
        <dbReference type="ARBA" id="ARBA00004429"/>
    </source>
</evidence>
<comment type="similarity">
    <text evidence="8">Belongs to the TRAP transporter small permease family.</text>
</comment>
<dbReference type="OrthoDB" id="3557025at2"/>
<feature type="transmembrane region" description="Helical" evidence="9">
    <location>
        <begin position="20"/>
        <end position="41"/>
    </location>
</feature>
<dbReference type="Proteomes" id="UP000294911">
    <property type="component" value="Unassembled WGS sequence"/>
</dbReference>
<dbReference type="GO" id="GO:0015740">
    <property type="term" value="P:C4-dicarboxylate transport"/>
    <property type="evidence" value="ECO:0007669"/>
    <property type="project" value="TreeGrafter"/>
</dbReference>
<organism evidence="11 12">
    <name type="scientific">Tamaricihabitans halophyticus</name>
    <dbReference type="NCBI Taxonomy" id="1262583"/>
    <lineage>
        <taxon>Bacteria</taxon>
        <taxon>Bacillati</taxon>
        <taxon>Actinomycetota</taxon>
        <taxon>Actinomycetes</taxon>
        <taxon>Pseudonocardiales</taxon>
        <taxon>Pseudonocardiaceae</taxon>
        <taxon>Tamaricihabitans</taxon>
    </lineage>
</organism>
<dbReference type="EMBL" id="SLXQ01000022">
    <property type="protein sequence ID" value="TCP43434.1"/>
    <property type="molecule type" value="Genomic_DNA"/>
</dbReference>
<dbReference type="Pfam" id="PF04290">
    <property type="entry name" value="DctQ"/>
    <property type="match status" value="1"/>
</dbReference>
<sequence length="191" mass="20344">MSAAATAGVTAARDRLVRGIAWLAGTAFGVIFVVNIAQIVARQVSGGWTWVGDLNQLLFSWMIMLGAAAAYGKHDHIAASFLVERVPARWQRGFAYLVRGIELSIGFVLLVSGWYVTLTRMEIPYIQLGVPTGLAFLAIPALGALVLLFGLSTRPHIPTTLEQADGHEAVDTTGSAIQQPGNSGDNGRNLT</sequence>
<evidence type="ECO:0000256" key="6">
    <source>
        <dbReference type="ARBA" id="ARBA00022989"/>
    </source>
</evidence>
<dbReference type="PANTHER" id="PTHR35011:SF2">
    <property type="entry name" value="2,3-DIKETO-L-GULONATE TRAP TRANSPORTER SMALL PERMEASE PROTEIN YIAM"/>
    <property type="match status" value="1"/>
</dbReference>
<dbReference type="GO" id="GO:0022857">
    <property type="term" value="F:transmembrane transporter activity"/>
    <property type="evidence" value="ECO:0007669"/>
    <property type="project" value="TreeGrafter"/>
</dbReference>
<evidence type="ECO:0000256" key="2">
    <source>
        <dbReference type="ARBA" id="ARBA00022448"/>
    </source>
</evidence>
<dbReference type="GO" id="GO:0005886">
    <property type="term" value="C:plasma membrane"/>
    <property type="evidence" value="ECO:0007669"/>
    <property type="project" value="UniProtKB-SubCell"/>
</dbReference>
<dbReference type="PANTHER" id="PTHR35011">
    <property type="entry name" value="2,3-DIKETO-L-GULONATE TRAP TRANSPORTER SMALL PERMEASE PROTEIN YIAM"/>
    <property type="match status" value="1"/>
</dbReference>
<feature type="transmembrane region" description="Helical" evidence="9">
    <location>
        <begin position="53"/>
        <end position="72"/>
    </location>
</feature>
<feature type="domain" description="Tripartite ATP-independent periplasmic transporters DctQ component" evidence="10">
    <location>
        <begin position="31"/>
        <end position="151"/>
    </location>
</feature>
<evidence type="ECO:0000259" key="10">
    <source>
        <dbReference type="Pfam" id="PF04290"/>
    </source>
</evidence>
<feature type="transmembrane region" description="Helical" evidence="9">
    <location>
        <begin position="128"/>
        <end position="151"/>
    </location>
</feature>